<protein>
    <submittedName>
        <fullName evidence="1">Uncharacterized protein</fullName>
    </submittedName>
</protein>
<keyword evidence="2" id="KW-1185">Reference proteome</keyword>
<evidence type="ECO:0000313" key="2">
    <source>
        <dbReference type="Proteomes" id="UP001529510"/>
    </source>
</evidence>
<dbReference type="AlphaFoldDB" id="A0ABD0MQS4"/>
<dbReference type="Proteomes" id="UP001529510">
    <property type="component" value="Unassembled WGS sequence"/>
</dbReference>
<sequence>NALISDKIIMDLCILVEVVLCMGGGFLSVEVFCVGGVSSSVEVVLCVGGGFLSVEVFCVRGRPVSVEVVLCVGAFFSSIQQNGLSRFTQIIIARLSIIIITIESDMAGNVM</sequence>
<evidence type="ECO:0000313" key="1">
    <source>
        <dbReference type="EMBL" id="KAL0152329.1"/>
    </source>
</evidence>
<gene>
    <name evidence="1" type="ORF">M9458_052052</name>
</gene>
<dbReference type="EMBL" id="JAMKFB020000189">
    <property type="protein sequence ID" value="KAL0152329.1"/>
    <property type="molecule type" value="Genomic_DNA"/>
</dbReference>
<name>A0ABD0MQS4_CIRMR</name>
<proteinExistence type="predicted"/>
<feature type="non-terminal residue" evidence="1">
    <location>
        <position position="1"/>
    </location>
</feature>
<accession>A0ABD0MQS4</accession>
<organism evidence="1 2">
    <name type="scientific">Cirrhinus mrigala</name>
    <name type="common">Mrigala</name>
    <dbReference type="NCBI Taxonomy" id="683832"/>
    <lineage>
        <taxon>Eukaryota</taxon>
        <taxon>Metazoa</taxon>
        <taxon>Chordata</taxon>
        <taxon>Craniata</taxon>
        <taxon>Vertebrata</taxon>
        <taxon>Euteleostomi</taxon>
        <taxon>Actinopterygii</taxon>
        <taxon>Neopterygii</taxon>
        <taxon>Teleostei</taxon>
        <taxon>Ostariophysi</taxon>
        <taxon>Cypriniformes</taxon>
        <taxon>Cyprinidae</taxon>
        <taxon>Labeoninae</taxon>
        <taxon>Labeonini</taxon>
        <taxon>Cirrhinus</taxon>
    </lineage>
</organism>
<comment type="caution">
    <text evidence="1">The sequence shown here is derived from an EMBL/GenBank/DDBJ whole genome shotgun (WGS) entry which is preliminary data.</text>
</comment>
<reference evidence="1 2" key="1">
    <citation type="submission" date="2024-05" db="EMBL/GenBank/DDBJ databases">
        <title>Genome sequencing and assembly of Indian major carp, Cirrhinus mrigala (Hamilton, 1822).</title>
        <authorList>
            <person name="Mohindra V."/>
            <person name="Chowdhury L.M."/>
            <person name="Lal K."/>
            <person name="Jena J.K."/>
        </authorList>
    </citation>
    <scope>NUCLEOTIDE SEQUENCE [LARGE SCALE GENOMIC DNA]</scope>
    <source>
        <strain evidence="1">CM1030</strain>
        <tissue evidence="1">Blood</tissue>
    </source>
</reference>